<organism evidence="7">
    <name type="scientific">Rosellinia necatrix</name>
    <name type="common">White root-rot fungus</name>
    <dbReference type="NCBI Taxonomy" id="77044"/>
    <lineage>
        <taxon>Eukaryota</taxon>
        <taxon>Fungi</taxon>
        <taxon>Dikarya</taxon>
        <taxon>Ascomycota</taxon>
        <taxon>Pezizomycotina</taxon>
        <taxon>Sordariomycetes</taxon>
        <taxon>Xylariomycetidae</taxon>
        <taxon>Xylariales</taxon>
        <taxon>Xylariaceae</taxon>
        <taxon>Rosellinia</taxon>
    </lineage>
</organism>
<comment type="subunit">
    <text evidence="6">V-ATPase is a heteromultimeric enzyme composed of a peripheral catalytic V1 complex (components A to H) attached to an integral membrane V0 proton pore complex.</text>
</comment>
<evidence type="ECO:0000256" key="3">
    <source>
        <dbReference type="ARBA" id="ARBA00022781"/>
    </source>
</evidence>
<evidence type="ECO:0000256" key="1">
    <source>
        <dbReference type="ARBA" id="ARBA00006138"/>
    </source>
</evidence>
<evidence type="ECO:0000313" key="8">
    <source>
        <dbReference type="Proteomes" id="UP000054516"/>
    </source>
</evidence>
<dbReference type="GO" id="GO:0000221">
    <property type="term" value="C:vacuolar proton-transporting V-type ATPase, V1 domain"/>
    <property type="evidence" value="ECO:0007669"/>
    <property type="project" value="EnsemblFungi"/>
</dbReference>
<dbReference type="Gene3D" id="3.30.70.100">
    <property type="match status" value="1"/>
</dbReference>
<comment type="function">
    <text evidence="6">Subunit of the V1 complex of vacuolar(H+)-ATPase (V-ATPase), a multisubunit enzyme composed of a peripheral complex (V1) that hydrolyzes ATP and a membrane integral complex (V0) that translocates protons. V-ATPase is responsible for acidifying and maintaining the pH of intracellular compartments and in some cell types, is targeted to the plasma membrane, where it is responsible for acidifying the extracellular environment. Subunit C is necessary for the assembly of the catalytic sector of the enzyme and is likely to have a specific function in its catalytic activity.</text>
</comment>
<dbReference type="Pfam" id="PF03223">
    <property type="entry name" value="V-ATPase_C"/>
    <property type="match status" value="1"/>
</dbReference>
<dbReference type="Gene3D" id="1.20.1460.10">
    <property type="entry name" value="subunit c (vma5p) of the yeast v-atpase, domain 2"/>
    <property type="match status" value="1"/>
</dbReference>
<dbReference type="PANTHER" id="PTHR10137">
    <property type="entry name" value="V-TYPE PROTON ATPASE SUBUNIT C"/>
    <property type="match status" value="1"/>
</dbReference>
<proteinExistence type="inferred from homology"/>
<dbReference type="OrthoDB" id="6605928at2759"/>
<reference evidence="7" key="1">
    <citation type="submission" date="2016-03" db="EMBL/GenBank/DDBJ databases">
        <title>Draft genome sequence of Rosellinia necatrix.</title>
        <authorList>
            <person name="Kanematsu S."/>
        </authorList>
    </citation>
    <scope>NUCLEOTIDE SEQUENCE [LARGE SCALE GENOMIC DNA]</scope>
    <source>
        <strain evidence="7">W97</strain>
    </source>
</reference>
<protein>
    <recommendedName>
        <fullName evidence="6">V-type proton ATPase subunit C</fullName>
    </recommendedName>
</protein>
<dbReference type="GO" id="GO:0046961">
    <property type="term" value="F:proton-transporting ATPase activity, rotational mechanism"/>
    <property type="evidence" value="ECO:0007669"/>
    <property type="project" value="InterPro"/>
</dbReference>
<evidence type="ECO:0000313" key="7">
    <source>
        <dbReference type="EMBL" id="GAP82540.1"/>
    </source>
</evidence>
<keyword evidence="3 6" id="KW-0375">Hydrogen ion transport</keyword>
<dbReference type="CDD" id="cd14785">
    <property type="entry name" value="V-ATPase_C"/>
    <property type="match status" value="1"/>
</dbReference>
<comment type="similarity">
    <text evidence="1 6">Belongs to the V-ATPase C subunit family.</text>
</comment>
<dbReference type="SUPFAM" id="SSF118203">
    <property type="entry name" value="Vacuolar ATP synthase subunit C"/>
    <property type="match status" value="1"/>
</dbReference>
<name>A0A1S7UHC0_ROSNE</name>
<evidence type="ECO:0000256" key="6">
    <source>
        <dbReference type="RuleBase" id="RU364010"/>
    </source>
</evidence>
<dbReference type="EMBL" id="DF977446">
    <property type="protein sequence ID" value="GAP82540.1"/>
    <property type="molecule type" value="Genomic_DNA"/>
</dbReference>
<dbReference type="InterPro" id="IPR036132">
    <property type="entry name" value="Vac_ATP_synth_c_sf"/>
</dbReference>
<keyword evidence="2 6" id="KW-0813">Transport</keyword>
<dbReference type="InterPro" id="IPR004907">
    <property type="entry name" value="ATPase_V1-cplx_csu"/>
</dbReference>
<evidence type="ECO:0000256" key="2">
    <source>
        <dbReference type="ARBA" id="ARBA00022448"/>
    </source>
</evidence>
<evidence type="ECO:0000256" key="5">
    <source>
        <dbReference type="ARBA" id="ARBA00053565"/>
    </source>
</evidence>
<dbReference type="AlphaFoldDB" id="A0A1S7UHC0"/>
<dbReference type="Proteomes" id="UP000054516">
    <property type="component" value="Unassembled WGS sequence"/>
</dbReference>
<keyword evidence="4 6" id="KW-0406">Ion transport</keyword>
<dbReference type="PANTHER" id="PTHR10137:SF0">
    <property type="entry name" value="V-TYPE PROTON ATPASE SUBUNIT C"/>
    <property type="match status" value="1"/>
</dbReference>
<dbReference type="Gene3D" id="3.30.70.1180">
    <property type="entry name" value="Vacuolar atp synthase subunit c, domain 1"/>
    <property type="match status" value="1"/>
</dbReference>
<keyword evidence="8" id="KW-1185">Reference proteome</keyword>
<sequence>MVKNVLVSLPSTLDSLKATVGDNGTVVPFTIPNFKIGTLDALVQQADDLAKLDAACQASVAKVGDSLRTLYDGDEQKAAEQKVVNDKPTDQYLRSFAWNTVRYRADKAVGELVSGLQKDLVTIDNDVKGKLNQYNQVKSQLTVLQRKQTGNLSTKSLTPIVDPAALVLDSEYLETHLIAVPKNLRKDFIKSYETLAEWVVPRSAVELAQDDEFILYAVTTFKKTGAEFQQKCREQKWTPRQYKYVEGGKEEEKRELERVAREEKKVWGEALRMVHTGWSESVMIWVHVMALRVFVESVLRYGLPLEFVSALVQTNPKLAKKVKTALDTAYSYLGGNAVSRDKRGKIIKDDAALTSEMAAAGVGGHGEGNEYTAYVYYEFDL</sequence>
<accession>A0A1S7UHC0</accession>
<dbReference type="OMA" id="VMIWIHV"/>
<gene>
    <name evidence="7" type="ORF">SAMD00023353_0100850</name>
</gene>
<comment type="function">
    <text evidence="5">Subunit of the V1 complex of vacuolar(H+)-ATPase (V-ATPase), a multisubunit enzyme composed of a peripheral complex (V1) that hydrolyzes ATP and a membrane integral complex (V0) that translocates protons. V-ATPase is responsible for acidifying and maintaining the pH of intracellular compartments. Subunit C is necessary for the assembly of the catalytic sector of the enzyme and is likely to have a specific function in its catalytic activity. Reversibly leaves the enzyme after glucose depletion, causing the catalytic subcomplex V1 to detach from the V0 section.</text>
</comment>
<dbReference type="STRING" id="77044.A0A1S7UHC0"/>
<dbReference type="FunFam" id="3.30.70.100:FF:000002">
    <property type="entry name" value="V-type proton ATPase subunit C"/>
    <property type="match status" value="1"/>
</dbReference>
<evidence type="ECO:0000256" key="4">
    <source>
        <dbReference type="ARBA" id="ARBA00023065"/>
    </source>
</evidence>